<dbReference type="EMBL" id="CP006764">
    <property type="protein sequence ID" value="AIT62172.1"/>
    <property type="molecule type" value="Genomic_DNA"/>
</dbReference>
<sequence>MPAMITVLCAIVAASLLITLLALCVADQVRREVDVLRRDVADLEASYVDVLKRSHPERLARTSAPKPYRREVRRAVA</sequence>
<dbReference type="Proteomes" id="UP000029914">
    <property type="component" value="Chromosome"/>
</dbReference>
<organism evidence="1 2">
    <name type="scientific">Corynebacterium doosanense CAU 212 = DSM 45436</name>
    <dbReference type="NCBI Taxonomy" id="558173"/>
    <lineage>
        <taxon>Bacteria</taxon>
        <taxon>Bacillati</taxon>
        <taxon>Actinomycetota</taxon>
        <taxon>Actinomycetes</taxon>
        <taxon>Mycobacteriales</taxon>
        <taxon>Corynebacteriaceae</taxon>
        <taxon>Corynebacterium</taxon>
    </lineage>
</organism>
<accession>A0A097IJ51</accession>
<dbReference type="KEGG" id="cdo:CDOO_01860"/>
<reference evidence="1 2" key="1">
    <citation type="submission" date="2013-09" db="EMBL/GenBank/DDBJ databases">
        <title>Complete genome sequence of Corynebacterium doosanense CAU 212(T) (=DSM 45436(T)), isolated from activated sludge.</title>
        <authorList>
            <person name="Schaffert L."/>
            <person name="Albersmeier A."/>
            <person name="Kalinowski J."/>
            <person name="Ruckert C."/>
        </authorList>
    </citation>
    <scope>NUCLEOTIDE SEQUENCE [LARGE SCALE GENOMIC DNA]</scope>
    <source>
        <strain evidence="1 2">CAU 212</strain>
    </source>
</reference>
<protein>
    <submittedName>
        <fullName evidence="1">Uncharacterized protein</fullName>
    </submittedName>
</protein>
<gene>
    <name evidence="1" type="ORF">CDOO_01860</name>
</gene>
<evidence type="ECO:0000313" key="1">
    <source>
        <dbReference type="EMBL" id="AIT62172.1"/>
    </source>
</evidence>
<evidence type="ECO:0000313" key="2">
    <source>
        <dbReference type="Proteomes" id="UP000029914"/>
    </source>
</evidence>
<dbReference type="STRING" id="558173.CDOO_01860"/>
<dbReference type="HOGENOM" id="CLU_2632115_0_0_11"/>
<dbReference type="AlphaFoldDB" id="A0A097IJ51"/>
<keyword evidence="2" id="KW-1185">Reference proteome</keyword>
<proteinExistence type="predicted"/>
<name>A0A097IJ51_9CORY</name>